<evidence type="ECO:0000313" key="3">
    <source>
        <dbReference type="Proteomes" id="UP000306145"/>
    </source>
</evidence>
<dbReference type="InterPro" id="IPR007278">
    <property type="entry name" value="DUF397"/>
</dbReference>
<evidence type="ECO:0000259" key="1">
    <source>
        <dbReference type="Pfam" id="PF04149"/>
    </source>
</evidence>
<dbReference type="Proteomes" id="UP000306145">
    <property type="component" value="Unassembled WGS sequence"/>
</dbReference>
<protein>
    <submittedName>
        <fullName evidence="2">DUF397 domain-containing protein</fullName>
    </submittedName>
</protein>
<gene>
    <name evidence="2" type="ORF">FHG89_23690</name>
</gene>
<organism evidence="2 3">
    <name type="scientific">Micromonospora orduensis</name>
    <dbReference type="NCBI Taxonomy" id="1420891"/>
    <lineage>
        <taxon>Bacteria</taxon>
        <taxon>Bacillati</taxon>
        <taxon>Actinomycetota</taxon>
        <taxon>Actinomycetes</taxon>
        <taxon>Micromonosporales</taxon>
        <taxon>Micromonosporaceae</taxon>
        <taxon>Micromonospora</taxon>
    </lineage>
</organism>
<proteinExistence type="predicted"/>
<keyword evidence="3" id="KW-1185">Reference proteome</keyword>
<sequence>MERDGVWRTSTRSGGEGNCVEVAGFAETVGVRDSKDRQGPALTFTDSAWSAFVVATRSGRLDTSR</sequence>
<comment type="caution">
    <text evidence="2">The sequence shown here is derived from an EMBL/GenBank/DDBJ whole genome shotgun (WGS) entry which is preliminary data.</text>
</comment>
<reference evidence="2 3" key="1">
    <citation type="submission" date="2019-06" db="EMBL/GenBank/DDBJ databases">
        <title>Micromonospora ordensis sp. nov., isolated from deep marine sediment.</title>
        <authorList>
            <person name="Veyisoglu A."/>
            <person name="Carro L."/>
            <person name="Klenk H.-P."/>
            <person name="Sahin N."/>
        </authorList>
    </citation>
    <scope>NUCLEOTIDE SEQUENCE [LARGE SCALE GENOMIC DNA]</scope>
    <source>
        <strain evidence="2 3">S2509</strain>
    </source>
</reference>
<dbReference type="OrthoDB" id="4560027at2"/>
<dbReference type="AlphaFoldDB" id="A0A5C4QFG8"/>
<dbReference type="RefSeq" id="WP_139586615.1">
    <property type="nucleotide sequence ID" value="NZ_VDFY01000206.1"/>
</dbReference>
<name>A0A5C4QFG8_9ACTN</name>
<evidence type="ECO:0000313" key="2">
    <source>
        <dbReference type="EMBL" id="TNH25094.1"/>
    </source>
</evidence>
<feature type="domain" description="DUF397" evidence="1">
    <location>
        <begin position="6"/>
        <end position="56"/>
    </location>
</feature>
<dbReference type="EMBL" id="VDFY01000206">
    <property type="protein sequence ID" value="TNH25094.1"/>
    <property type="molecule type" value="Genomic_DNA"/>
</dbReference>
<dbReference type="Pfam" id="PF04149">
    <property type="entry name" value="DUF397"/>
    <property type="match status" value="1"/>
</dbReference>
<accession>A0A5C4QFG8</accession>